<gene>
    <name evidence="1" type="ORF">SAMN04487905_11729</name>
</gene>
<dbReference type="AlphaFoldDB" id="A0A1H0WXN9"/>
<sequence>MPSAVWVASRKPLTPRRKDRPTCSAVRFRYEVSGPAWEPRGRDRAQAALIPVVVLSVFDDR</sequence>
<dbReference type="Proteomes" id="UP000199497">
    <property type="component" value="Unassembled WGS sequence"/>
</dbReference>
<protein>
    <submittedName>
        <fullName evidence="1">Uncharacterized protein</fullName>
    </submittedName>
</protein>
<organism evidence="1 2">
    <name type="scientific">Actinopolyspora xinjiangensis</name>
    <dbReference type="NCBI Taxonomy" id="405564"/>
    <lineage>
        <taxon>Bacteria</taxon>
        <taxon>Bacillati</taxon>
        <taxon>Actinomycetota</taxon>
        <taxon>Actinomycetes</taxon>
        <taxon>Actinopolysporales</taxon>
        <taxon>Actinopolysporaceae</taxon>
        <taxon>Actinopolyspora</taxon>
    </lineage>
</organism>
<keyword evidence="2" id="KW-1185">Reference proteome</keyword>
<name>A0A1H0WXN9_9ACTN</name>
<accession>A0A1H0WXN9</accession>
<dbReference type="EMBL" id="FNJR01000017">
    <property type="protein sequence ID" value="SDP95195.1"/>
    <property type="molecule type" value="Genomic_DNA"/>
</dbReference>
<proteinExistence type="predicted"/>
<reference evidence="2" key="1">
    <citation type="submission" date="2016-10" db="EMBL/GenBank/DDBJ databases">
        <authorList>
            <person name="Varghese N."/>
            <person name="Submissions S."/>
        </authorList>
    </citation>
    <scope>NUCLEOTIDE SEQUENCE [LARGE SCALE GENOMIC DNA]</scope>
    <source>
        <strain evidence="2">DSM 46732</strain>
    </source>
</reference>
<evidence type="ECO:0000313" key="1">
    <source>
        <dbReference type="EMBL" id="SDP95195.1"/>
    </source>
</evidence>
<evidence type="ECO:0000313" key="2">
    <source>
        <dbReference type="Proteomes" id="UP000199497"/>
    </source>
</evidence>